<dbReference type="GO" id="GO:0007059">
    <property type="term" value="P:chromosome segregation"/>
    <property type="evidence" value="ECO:0007669"/>
    <property type="project" value="UniProtKB-KW"/>
</dbReference>
<dbReference type="InterPro" id="IPR042075">
    <property type="entry name" value="KorB_DNA-db"/>
</dbReference>
<comment type="caution">
    <text evidence="4">The sequence shown here is derived from an EMBL/GenBank/DDBJ whole genome shotgun (WGS) entry which is preliminary data.</text>
</comment>
<dbReference type="Gene3D" id="1.10.10.730">
    <property type="entry name" value="KorB DNA-binding domain"/>
    <property type="match status" value="1"/>
</dbReference>
<dbReference type="Proteomes" id="UP000029920">
    <property type="component" value="Unassembled WGS sequence"/>
</dbReference>
<dbReference type="Pfam" id="PF17762">
    <property type="entry name" value="HTH_ParB"/>
    <property type="match status" value="1"/>
</dbReference>
<dbReference type="SUPFAM" id="SSF110849">
    <property type="entry name" value="ParB/Sulfiredoxin"/>
    <property type="match status" value="1"/>
</dbReference>
<dbReference type="SMART" id="SM00470">
    <property type="entry name" value="ParB"/>
    <property type="match status" value="1"/>
</dbReference>
<reference evidence="4 5" key="1">
    <citation type="journal article" date="2014" name="Genome Announc.">
        <title>Draft genome sequences of eight enterohepatic helicobacter species isolated from both laboratory and wild rodents.</title>
        <authorList>
            <person name="Sheh A."/>
            <person name="Shen Z."/>
            <person name="Fox J.G."/>
        </authorList>
    </citation>
    <scope>NUCLEOTIDE SEQUENCE [LARGE SCALE GENOMIC DNA]</scope>
    <source>
        <strain evidence="4 5">MIT-03-7007</strain>
    </source>
</reference>
<evidence type="ECO:0000259" key="3">
    <source>
        <dbReference type="SMART" id="SM00470"/>
    </source>
</evidence>
<name>A0A4U8UD61_9HELI</name>
<dbReference type="InterPro" id="IPR050336">
    <property type="entry name" value="Chromosome_partition/occlusion"/>
</dbReference>
<dbReference type="Pfam" id="PF02195">
    <property type="entry name" value="ParB_N"/>
    <property type="match status" value="1"/>
</dbReference>
<evidence type="ECO:0000313" key="5">
    <source>
        <dbReference type="Proteomes" id="UP000029920"/>
    </source>
</evidence>
<dbReference type="EMBL" id="JRPC02000048">
    <property type="protein sequence ID" value="TLE13256.1"/>
    <property type="molecule type" value="Genomic_DNA"/>
</dbReference>
<sequence>MQLKNVSRINAITKIGADFSNATLKRQRMAGQEVEINELLENPYQPRMEYKEESINELADSIKKSGLIQPIIIGVVESKYYIIAGHRRVKAYQKLGYEKIQALLRDYTLDEFKRVSSSQTLIENIQRENLSHLELALAFNRLIDNGVFRTYEDIANGIGKSERYVKKVMSLLKLCKKVQQEILNRQKIPLEVLEVIAKIKSESKQVEAFERYFKKEIDLKAIKAEYLSNKIKPKNIPISFNEKKGIVSINLSQYTSKDEAIKAFTAFLKQM</sequence>
<dbReference type="InterPro" id="IPR041468">
    <property type="entry name" value="HTH_ParB/Spo0J"/>
</dbReference>
<keyword evidence="5" id="KW-1185">Reference proteome</keyword>
<dbReference type="RefSeq" id="WP_138155326.1">
    <property type="nucleotide sequence ID" value="NZ_JRPC02000048.1"/>
</dbReference>
<dbReference type="AlphaFoldDB" id="A0A4U8UD61"/>
<feature type="domain" description="ParB-like N-terminal" evidence="3">
    <location>
        <begin position="32"/>
        <end position="125"/>
    </location>
</feature>
<keyword evidence="2" id="KW-0159">Chromosome partition</keyword>
<gene>
    <name evidence="4" type="ORF">LS72_010105</name>
</gene>
<dbReference type="Gene3D" id="3.90.1530.10">
    <property type="entry name" value="Conserved hypothetical protein from pyrococcus furiosus pfu- 392566-001, ParB domain"/>
    <property type="match status" value="1"/>
</dbReference>
<evidence type="ECO:0000256" key="1">
    <source>
        <dbReference type="ARBA" id="ARBA00006295"/>
    </source>
</evidence>
<dbReference type="GO" id="GO:0005694">
    <property type="term" value="C:chromosome"/>
    <property type="evidence" value="ECO:0007669"/>
    <property type="project" value="TreeGrafter"/>
</dbReference>
<dbReference type="InterPro" id="IPR003115">
    <property type="entry name" value="ParB_N"/>
</dbReference>
<dbReference type="InterPro" id="IPR004437">
    <property type="entry name" value="ParB/RepB/Spo0J"/>
</dbReference>
<dbReference type="PANTHER" id="PTHR33375:SF1">
    <property type="entry name" value="CHROMOSOME-PARTITIONING PROTEIN PARB-RELATED"/>
    <property type="match status" value="1"/>
</dbReference>
<comment type="similarity">
    <text evidence="1">Belongs to the ParB family.</text>
</comment>
<dbReference type="NCBIfam" id="TIGR00180">
    <property type="entry name" value="parB_part"/>
    <property type="match status" value="1"/>
</dbReference>
<organism evidence="4 5">
    <name type="scientific">Helicobacter apodemus</name>
    <dbReference type="NCBI Taxonomy" id="135569"/>
    <lineage>
        <taxon>Bacteria</taxon>
        <taxon>Pseudomonadati</taxon>
        <taxon>Campylobacterota</taxon>
        <taxon>Epsilonproteobacteria</taxon>
        <taxon>Campylobacterales</taxon>
        <taxon>Helicobacteraceae</taxon>
        <taxon>Helicobacter</taxon>
    </lineage>
</organism>
<evidence type="ECO:0000313" key="4">
    <source>
        <dbReference type="EMBL" id="TLE13256.1"/>
    </source>
</evidence>
<evidence type="ECO:0000256" key="2">
    <source>
        <dbReference type="ARBA" id="ARBA00022829"/>
    </source>
</evidence>
<dbReference type="PANTHER" id="PTHR33375">
    <property type="entry name" value="CHROMOSOME-PARTITIONING PROTEIN PARB-RELATED"/>
    <property type="match status" value="1"/>
</dbReference>
<dbReference type="GO" id="GO:0003677">
    <property type="term" value="F:DNA binding"/>
    <property type="evidence" value="ECO:0007669"/>
    <property type="project" value="InterPro"/>
</dbReference>
<accession>A0A4U8UD61</accession>
<dbReference type="InterPro" id="IPR036086">
    <property type="entry name" value="ParB/Sulfiredoxin_sf"/>
</dbReference>
<proteinExistence type="inferred from homology"/>
<protein>
    <submittedName>
        <fullName evidence="4">ParB/RepB/Spo0J family partition protein</fullName>
    </submittedName>
</protein>